<dbReference type="AlphaFoldDB" id="A0A9W9S1D9"/>
<keyword evidence="1 6" id="KW-0645">Protease</keyword>
<keyword evidence="4 6" id="KW-0720">Serine protease</keyword>
<dbReference type="PROSITE" id="PS51892">
    <property type="entry name" value="SUBTILASE"/>
    <property type="match status" value="1"/>
</dbReference>
<evidence type="ECO:0000313" key="9">
    <source>
        <dbReference type="Proteomes" id="UP001147782"/>
    </source>
</evidence>
<dbReference type="Proteomes" id="UP001147782">
    <property type="component" value="Unassembled WGS sequence"/>
</dbReference>
<dbReference type="EMBL" id="JAPZBS010000005">
    <property type="protein sequence ID" value="KAJ5370130.1"/>
    <property type="molecule type" value="Genomic_DNA"/>
</dbReference>
<dbReference type="InterPro" id="IPR008979">
    <property type="entry name" value="Galactose-bd-like_sf"/>
</dbReference>
<proteinExistence type="inferred from homology"/>
<dbReference type="SUPFAM" id="SSF52743">
    <property type="entry name" value="Subtilisin-like"/>
    <property type="match status" value="1"/>
</dbReference>
<dbReference type="InterPro" id="IPR051048">
    <property type="entry name" value="Peptidase_S8/S53_subtilisin"/>
</dbReference>
<dbReference type="PANTHER" id="PTHR43399">
    <property type="entry name" value="SUBTILISIN-RELATED"/>
    <property type="match status" value="1"/>
</dbReference>
<feature type="active site" description="Charge relay system" evidence="6">
    <location>
        <position position="256"/>
    </location>
</feature>
<evidence type="ECO:0000256" key="3">
    <source>
        <dbReference type="ARBA" id="ARBA00022801"/>
    </source>
</evidence>
<keyword evidence="9" id="KW-1185">Reference proteome</keyword>
<keyword evidence="5" id="KW-0865">Zymogen</keyword>
<evidence type="ECO:0000256" key="2">
    <source>
        <dbReference type="ARBA" id="ARBA00022729"/>
    </source>
</evidence>
<name>A0A9W9S1D9_9EURO</name>
<dbReference type="PANTHER" id="PTHR43399:SF5">
    <property type="entry name" value="PEPTIDASE S8 FAMILY WITH PROTEASE-ASSOCIATED DOMAIN"/>
    <property type="match status" value="1"/>
</dbReference>
<dbReference type="PROSITE" id="PS00137">
    <property type="entry name" value="SUBTILASE_HIS"/>
    <property type="match status" value="1"/>
</dbReference>
<accession>A0A9W9S1D9</accession>
<evidence type="ECO:0000259" key="7">
    <source>
        <dbReference type="Pfam" id="PF00082"/>
    </source>
</evidence>
<comment type="caution">
    <text evidence="8">The sequence shown here is derived from an EMBL/GenBank/DDBJ whole genome shotgun (WGS) entry which is preliminary data.</text>
</comment>
<dbReference type="CDD" id="cd04842">
    <property type="entry name" value="Peptidases_S8_Kp43_protease"/>
    <property type="match status" value="1"/>
</dbReference>
<evidence type="ECO:0000256" key="4">
    <source>
        <dbReference type="ARBA" id="ARBA00022825"/>
    </source>
</evidence>
<sequence length="673" mass="73126">MSYLNGNKFSLSENSGFSSLSTFDLRPSITESNYILVKLTGPLDRSKKRILSELHIQVQQFLGDNTFKCRYEPTDIDRIREQDFIENVQVLSPLLKLPPSLKTQSNYEFHDELKSVDLVLHQAADKSVEALMQEISQITGISPENMSVRADSSIIRAQVSPKDLLEIAKIDSVGAIEEVHNLTLLNNVARDIIHADIGDSGVGSPTYYKGKGQVVTVADTGFDMGDKANTHPAFANRVRDLIPVGRKNLTSDTNGHGTHVCGSVLGNGKSDAMGGSIQGAAPEATLVVQALLTDDGKLFGSSGKTLGDLLRDAYENHESRIHTNSWGPEWDWRGQLPYNNASEELDNFVWSHQDLVVCFAAGNSGRAATPKGHIGAQAAAKNCITVGSCENLRSSRDYTCQVYDAKGLVKGDPDKISGFSSRGPTREGRIKPDIVAPGGMILSTASRAIQPINTFGKSDDKLWQFLSGTSMATPLVAGCVAVLREMLIANGLPNPSAALLKALLINGAADTGNKRELQGFGRVDLARSMILKGKTLNRDFLEAEVADEDLKDQFTTSFNMDRYMDASTQFATLKVTMVYTDVAGALLQNNLNLSATVEIPGQDRRVRYGNMGEQENIDPAPSDGVNTVEQIVWKNLKREATVTFNVAVGGTMMADVQPFALVWSVEIDPEVKQ</sequence>
<evidence type="ECO:0000256" key="6">
    <source>
        <dbReference type="PROSITE-ProRule" id="PRU01240"/>
    </source>
</evidence>
<feature type="active site" description="Charge relay system" evidence="6">
    <location>
        <position position="470"/>
    </location>
</feature>
<dbReference type="PROSITE" id="PS00138">
    <property type="entry name" value="SUBTILASE_SER"/>
    <property type="match status" value="1"/>
</dbReference>
<keyword evidence="2" id="KW-0732">Signal</keyword>
<evidence type="ECO:0000256" key="5">
    <source>
        <dbReference type="ARBA" id="ARBA00023145"/>
    </source>
</evidence>
<keyword evidence="3 6" id="KW-0378">Hydrolase</keyword>
<dbReference type="Gene3D" id="3.40.50.200">
    <property type="entry name" value="Peptidase S8/S53 domain"/>
    <property type="match status" value="1"/>
</dbReference>
<dbReference type="InterPro" id="IPR015500">
    <property type="entry name" value="Peptidase_S8_subtilisin-rel"/>
</dbReference>
<dbReference type="InterPro" id="IPR022398">
    <property type="entry name" value="Peptidase_S8_His-AS"/>
</dbReference>
<dbReference type="InterPro" id="IPR000209">
    <property type="entry name" value="Peptidase_S8/S53_dom"/>
</dbReference>
<dbReference type="GO" id="GO:0004252">
    <property type="term" value="F:serine-type endopeptidase activity"/>
    <property type="evidence" value="ECO:0007669"/>
    <property type="project" value="UniProtKB-UniRule"/>
</dbReference>
<reference evidence="8" key="2">
    <citation type="journal article" date="2023" name="IMA Fungus">
        <title>Comparative genomic study of the Penicillium genus elucidates a diverse pangenome and 15 lateral gene transfer events.</title>
        <authorList>
            <person name="Petersen C."/>
            <person name="Sorensen T."/>
            <person name="Nielsen M.R."/>
            <person name="Sondergaard T.E."/>
            <person name="Sorensen J.L."/>
            <person name="Fitzpatrick D.A."/>
            <person name="Frisvad J.C."/>
            <person name="Nielsen K.L."/>
        </authorList>
    </citation>
    <scope>NUCLEOTIDE SEQUENCE</scope>
    <source>
        <strain evidence="8">IBT 29864</strain>
    </source>
</reference>
<protein>
    <submittedName>
        <fullName evidence="8">Serine protease ABC transporter B family tagB</fullName>
    </submittedName>
</protein>
<dbReference type="OrthoDB" id="10256524at2759"/>
<dbReference type="GO" id="GO:0006508">
    <property type="term" value="P:proteolysis"/>
    <property type="evidence" value="ECO:0007669"/>
    <property type="project" value="UniProtKB-KW"/>
</dbReference>
<dbReference type="GeneID" id="81438330"/>
<evidence type="ECO:0000313" key="8">
    <source>
        <dbReference type="EMBL" id="KAJ5370130.1"/>
    </source>
</evidence>
<dbReference type="InterPro" id="IPR023828">
    <property type="entry name" value="Peptidase_S8_Ser-AS"/>
</dbReference>
<dbReference type="PRINTS" id="PR00723">
    <property type="entry name" value="SUBTILISIN"/>
</dbReference>
<evidence type="ECO:0000256" key="1">
    <source>
        <dbReference type="ARBA" id="ARBA00022670"/>
    </source>
</evidence>
<dbReference type="Gene3D" id="2.60.120.380">
    <property type="match status" value="1"/>
</dbReference>
<dbReference type="SUPFAM" id="SSF49785">
    <property type="entry name" value="Galactose-binding domain-like"/>
    <property type="match status" value="1"/>
</dbReference>
<comment type="similarity">
    <text evidence="6">Belongs to the peptidase S8 family.</text>
</comment>
<dbReference type="InterPro" id="IPR034058">
    <property type="entry name" value="TagA/B/C/D_pept_dom"/>
</dbReference>
<feature type="active site" description="Charge relay system" evidence="6">
    <location>
        <position position="219"/>
    </location>
</feature>
<organism evidence="8 9">
    <name type="scientific">Penicillium cataractarum</name>
    <dbReference type="NCBI Taxonomy" id="2100454"/>
    <lineage>
        <taxon>Eukaryota</taxon>
        <taxon>Fungi</taxon>
        <taxon>Dikarya</taxon>
        <taxon>Ascomycota</taxon>
        <taxon>Pezizomycotina</taxon>
        <taxon>Eurotiomycetes</taxon>
        <taxon>Eurotiomycetidae</taxon>
        <taxon>Eurotiales</taxon>
        <taxon>Aspergillaceae</taxon>
        <taxon>Penicillium</taxon>
    </lineage>
</organism>
<gene>
    <name evidence="8" type="ORF">N7496_006222</name>
</gene>
<feature type="domain" description="Peptidase S8/S53" evidence="7">
    <location>
        <begin position="210"/>
        <end position="521"/>
    </location>
</feature>
<dbReference type="InterPro" id="IPR036852">
    <property type="entry name" value="Peptidase_S8/S53_dom_sf"/>
</dbReference>
<dbReference type="RefSeq" id="XP_056554564.1">
    <property type="nucleotide sequence ID" value="XM_056699151.1"/>
</dbReference>
<dbReference type="Pfam" id="PF00082">
    <property type="entry name" value="Peptidase_S8"/>
    <property type="match status" value="1"/>
</dbReference>
<reference evidence="8" key="1">
    <citation type="submission" date="2022-11" db="EMBL/GenBank/DDBJ databases">
        <authorList>
            <person name="Petersen C."/>
        </authorList>
    </citation>
    <scope>NUCLEOTIDE SEQUENCE</scope>
    <source>
        <strain evidence="8">IBT 29864</strain>
    </source>
</reference>